<dbReference type="GO" id="GO:0030313">
    <property type="term" value="C:cell envelope"/>
    <property type="evidence" value="ECO:0007669"/>
    <property type="project" value="UniProtKB-SubCell"/>
</dbReference>
<dbReference type="KEGG" id="mmag:MMAD_36250"/>
<evidence type="ECO:0000256" key="1">
    <source>
        <dbReference type="ARBA" id="ARBA00004196"/>
    </source>
</evidence>
<keyword evidence="5" id="KW-1133">Transmembrane helix</keyword>
<dbReference type="Gene3D" id="3.40.190.10">
    <property type="entry name" value="Periplasmic binding protein-like II"/>
    <property type="match status" value="1"/>
</dbReference>
<comment type="subcellular location">
    <subcellularLocation>
        <location evidence="1">Cell envelope</location>
    </subcellularLocation>
</comment>
<organism evidence="6 7">
    <name type="scientific">Mycolicibacterium madagascariense</name>
    <dbReference type="NCBI Taxonomy" id="212765"/>
    <lineage>
        <taxon>Bacteria</taxon>
        <taxon>Bacillati</taxon>
        <taxon>Actinomycetota</taxon>
        <taxon>Actinomycetes</taxon>
        <taxon>Mycobacteriales</taxon>
        <taxon>Mycobacteriaceae</taxon>
        <taxon>Mycolicibacterium</taxon>
    </lineage>
</organism>
<comment type="similarity">
    <text evidence="2">Belongs to the bacterial solute-binding protein 1 family.</text>
</comment>
<dbReference type="PANTHER" id="PTHR43649:SF31">
    <property type="entry name" value="SN-GLYCEROL-3-PHOSPHATE-BINDING PERIPLASMIC PROTEIN UGPB"/>
    <property type="match status" value="1"/>
</dbReference>
<gene>
    <name evidence="6" type="ORF">MMAD_36250</name>
</gene>
<evidence type="ECO:0000256" key="3">
    <source>
        <dbReference type="ARBA" id="ARBA00022448"/>
    </source>
</evidence>
<evidence type="ECO:0000256" key="2">
    <source>
        <dbReference type="ARBA" id="ARBA00008520"/>
    </source>
</evidence>
<accession>A0A7I7XJF8</accession>
<keyword evidence="7" id="KW-1185">Reference proteome</keyword>
<dbReference type="InterPro" id="IPR006059">
    <property type="entry name" value="SBP"/>
</dbReference>
<evidence type="ECO:0000313" key="6">
    <source>
        <dbReference type="EMBL" id="BBZ29330.1"/>
    </source>
</evidence>
<proteinExistence type="inferred from homology"/>
<keyword evidence="4" id="KW-0732">Signal</keyword>
<reference evidence="6 7" key="1">
    <citation type="journal article" date="2019" name="Emerg. Microbes Infect.">
        <title>Comprehensive subspecies identification of 175 nontuberculous mycobacteria species based on 7547 genomic profiles.</title>
        <authorList>
            <person name="Matsumoto Y."/>
            <person name="Kinjo T."/>
            <person name="Motooka D."/>
            <person name="Nabeya D."/>
            <person name="Jung N."/>
            <person name="Uechi K."/>
            <person name="Horii T."/>
            <person name="Iida T."/>
            <person name="Fujita J."/>
            <person name="Nakamura S."/>
        </authorList>
    </citation>
    <scope>NUCLEOTIDE SEQUENCE [LARGE SCALE GENOMIC DNA]</scope>
    <source>
        <strain evidence="6 7">JCM 13574</strain>
    </source>
</reference>
<sequence length="470" mass="49689">MRLRRASSERSQSNEAGDSTVTAIWTRARPKSSTLSLASLALALAALLGIATWLGGTGEHPGRTVVTVRVWDEQAAAAYRASFAAFTRENPDLEVRVDVVAYSAYFDALRTDVAGGGADDVFWLSNAYLADYADNGRLLDVTRTLGTDAATAWEPSVVGQFTRHGVLWGVPQLTDAGIALYYDADLLARAGVDPADLAGLRWSPGDDDTLRPLLARLTVDANGNHAGTATFDPSRIRQWGYNAAQDLQGIYLDYIGSAGGRFTDGDRFVFDDPGAITAFEYLVGLIDRDHVAPPASATNDDGDFSRNQFLQGRMALFQSGTYNLAAIANQAPFRWGVTMMPSGPAGRVSVTNGIAAAGNAASAHPDAVRRVLGWMGSARGNAFLGADGAAVPAVLPAQPTYFAHWAARGVDVRPFFTVLDGPRIEAPGGPGYAAGALALKPYFDEMFLGRRDVPSSLAAAQAAANAAADR</sequence>
<feature type="transmembrane region" description="Helical" evidence="5">
    <location>
        <begin position="35"/>
        <end position="54"/>
    </location>
</feature>
<keyword evidence="5" id="KW-0472">Membrane</keyword>
<keyword evidence="3" id="KW-0813">Transport</keyword>
<dbReference type="Proteomes" id="UP000466517">
    <property type="component" value="Chromosome"/>
</dbReference>
<name>A0A7I7XJF8_9MYCO</name>
<evidence type="ECO:0000256" key="4">
    <source>
        <dbReference type="ARBA" id="ARBA00022729"/>
    </source>
</evidence>
<dbReference type="AlphaFoldDB" id="A0A7I7XJF8"/>
<keyword evidence="5" id="KW-0812">Transmembrane</keyword>
<protein>
    <submittedName>
        <fullName evidence="6">Sugar ABC transporter substrate-binding protein</fullName>
    </submittedName>
</protein>
<dbReference type="EMBL" id="AP022610">
    <property type="protein sequence ID" value="BBZ29330.1"/>
    <property type="molecule type" value="Genomic_DNA"/>
</dbReference>
<evidence type="ECO:0000313" key="7">
    <source>
        <dbReference type="Proteomes" id="UP000466517"/>
    </source>
</evidence>
<dbReference type="InterPro" id="IPR050490">
    <property type="entry name" value="Bact_solute-bd_prot1"/>
</dbReference>
<evidence type="ECO:0000256" key="5">
    <source>
        <dbReference type="SAM" id="Phobius"/>
    </source>
</evidence>
<dbReference type="Pfam" id="PF01547">
    <property type="entry name" value="SBP_bac_1"/>
    <property type="match status" value="1"/>
</dbReference>
<dbReference type="SUPFAM" id="SSF53850">
    <property type="entry name" value="Periplasmic binding protein-like II"/>
    <property type="match status" value="1"/>
</dbReference>
<dbReference type="PANTHER" id="PTHR43649">
    <property type="entry name" value="ARABINOSE-BINDING PROTEIN-RELATED"/>
    <property type="match status" value="1"/>
</dbReference>